<keyword evidence="2" id="KW-1185">Reference proteome</keyword>
<name>A0ABV2AKM8_9EUKA</name>
<evidence type="ECO:0000313" key="2">
    <source>
        <dbReference type="Proteomes" id="UP001439008"/>
    </source>
</evidence>
<gene>
    <name evidence="1" type="ORF">MHBO_001929</name>
</gene>
<dbReference type="InterPro" id="IPR051409">
    <property type="entry name" value="Atypical_kinase_ADCK"/>
</dbReference>
<protein>
    <submittedName>
        <fullName evidence="1">Uncharacterized protein</fullName>
    </submittedName>
</protein>
<evidence type="ECO:0000313" key="1">
    <source>
        <dbReference type="EMBL" id="MES1920238.1"/>
    </source>
</evidence>
<sequence>MVSDLKAYGTEILSDRLTPPPTEAYTLHRKLSGCYLTCFKLKAIVRCKQIFETRLKNYDWKNVIKDSVIN</sequence>
<dbReference type="PANTHER" id="PTHR43851">
    <property type="match status" value="1"/>
</dbReference>
<dbReference type="Proteomes" id="UP001439008">
    <property type="component" value="Unassembled WGS sequence"/>
</dbReference>
<organism evidence="1 2">
    <name type="scientific">Bonamia ostreae</name>
    <dbReference type="NCBI Taxonomy" id="126728"/>
    <lineage>
        <taxon>Eukaryota</taxon>
        <taxon>Sar</taxon>
        <taxon>Rhizaria</taxon>
        <taxon>Endomyxa</taxon>
        <taxon>Ascetosporea</taxon>
        <taxon>Haplosporida</taxon>
        <taxon>Bonamia</taxon>
    </lineage>
</organism>
<accession>A0ABV2AKM8</accession>
<dbReference type="EMBL" id="JBDODL010000565">
    <property type="protein sequence ID" value="MES1920238.1"/>
    <property type="molecule type" value="Genomic_DNA"/>
</dbReference>
<reference evidence="1 2" key="1">
    <citation type="journal article" date="2024" name="BMC Biol.">
        <title>Comparative genomics of Ascetosporea gives new insight into the evolutionary basis for animal parasitism in Rhizaria.</title>
        <authorList>
            <person name="Hiltunen Thoren M."/>
            <person name="Onut-Brannstrom I."/>
            <person name="Alfjorden A."/>
            <person name="Peckova H."/>
            <person name="Swords F."/>
            <person name="Hooper C."/>
            <person name="Holzer A.S."/>
            <person name="Bass D."/>
            <person name="Burki F."/>
        </authorList>
    </citation>
    <scope>NUCLEOTIDE SEQUENCE [LARGE SCALE GENOMIC DNA]</scope>
    <source>
        <strain evidence="1">20-A016</strain>
    </source>
</reference>
<comment type="caution">
    <text evidence="1">The sequence shown here is derived from an EMBL/GenBank/DDBJ whole genome shotgun (WGS) entry which is preliminary data.</text>
</comment>
<proteinExistence type="predicted"/>
<dbReference type="PANTHER" id="PTHR43851:SF3">
    <property type="entry name" value="COENZYME Q8"/>
    <property type="match status" value="1"/>
</dbReference>